<dbReference type="PROSITE" id="PS51173">
    <property type="entry name" value="CBM2"/>
    <property type="match status" value="1"/>
</dbReference>
<feature type="signal peptide" evidence="1">
    <location>
        <begin position="1"/>
        <end position="27"/>
    </location>
</feature>
<protein>
    <recommendedName>
        <fullName evidence="2">CBM2 domain-containing protein</fullName>
    </recommendedName>
</protein>
<feature type="domain" description="CBM2" evidence="2">
    <location>
        <begin position="404"/>
        <end position="512"/>
    </location>
</feature>
<dbReference type="PANTHER" id="PTHR19328:SF75">
    <property type="entry name" value="ALDOSE SUGAR DEHYDROGENASE YLII"/>
    <property type="match status" value="1"/>
</dbReference>
<dbReference type="EMBL" id="BAABDD010000040">
    <property type="protein sequence ID" value="GAA3763908.1"/>
    <property type="molecule type" value="Genomic_DNA"/>
</dbReference>
<name>A0ABP7GI83_9ACTN</name>
<dbReference type="InterPro" id="IPR008965">
    <property type="entry name" value="CBM2/CBM3_carb-bd_dom_sf"/>
</dbReference>
<gene>
    <name evidence="3" type="ORF">GCM10022402_46540</name>
</gene>
<evidence type="ECO:0000259" key="2">
    <source>
        <dbReference type="PROSITE" id="PS51173"/>
    </source>
</evidence>
<dbReference type="SMART" id="SM00637">
    <property type="entry name" value="CBD_II"/>
    <property type="match status" value="1"/>
</dbReference>
<dbReference type="SUPFAM" id="SSF50952">
    <property type="entry name" value="Soluble quinoprotein glucose dehydrogenase"/>
    <property type="match status" value="1"/>
</dbReference>
<reference evidence="4" key="1">
    <citation type="journal article" date="2019" name="Int. J. Syst. Evol. Microbiol.">
        <title>The Global Catalogue of Microorganisms (GCM) 10K type strain sequencing project: providing services to taxonomists for standard genome sequencing and annotation.</title>
        <authorList>
            <consortium name="The Broad Institute Genomics Platform"/>
            <consortium name="The Broad Institute Genome Sequencing Center for Infectious Disease"/>
            <person name="Wu L."/>
            <person name="Ma J."/>
        </authorList>
    </citation>
    <scope>NUCLEOTIDE SEQUENCE [LARGE SCALE GENOMIC DNA]</scope>
    <source>
        <strain evidence="4">JCM 17137</strain>
    </source>
</reference>
<evidence type="ECO:0000313" key="3">
    <source>
        <dbReference type="EMBL" id="GAA3763908.1"/>
    </source>
</evidence>
<dbReference type="Pfam" id="PF00553">
    <property type="entry name" value="CBM_2"/>
    <property type="match status" value="1"/>
</dbReference>
<accession>A0ABP7GI83</accession>
<dbReference type="Gene3D" id="2.120.10.30">
    <property type="entry name" value="TolB, C-terminal domain"/>
    <property type="match status" value="1"/>
</dbReference>
<dbReference type="RefSeq" id="WP_344976526.1">
    <property type="nucleotide sequence ID" value="NZ_BAABDD010000040.1"/>
</dbReference>
<dbReference type="PANTHER" id="PTHR19328">
    <property type="entry name" value="HEDGEHOG-INTERACTING PROTEIN"/>
    <property type="match status" value="1"/>
</dbReference>
<dbReference type="InterPro" id="IPR012291">
    <property type="entry name" value="CBM2_carb-bd_dom_sf"/>
</dbReference>
<dbReference type="InterPro" id="IPR012938">
    <property type="entry name" value="Glc/Sorbosone_DH"/>
</dbReference>
<organism evidence="3 4">
    <name type="scientific">Salinactinospora qingdaonensis</name>
    <dbReference type="NCBI Taxonomy" id="702744"/>
    <lineage>
        <taxon>Bacteria</taxon>
        <taxon>Bacillati</taxon>
        <taxon>Actinomycetota</taxon>
        <taxon>Actinomycetes</taxon>
        <taxon>Streptosporangiales</taxon>
        <taxon>Nocardiopsidaceae</taxon>
        <taxon>Salinactinospora</taxon>
    </lineage>
</organism>
<dbReference type="SUPFAM" id="SSF49384">
    <property type="entry name" value="Carbohydrate-binding domain"/>
    <property type="match status" value="1"/>
</dbReference>
<sequence length="512" mass="54160">MSLHRWAWRVSVAAAAAVLGLSTQFGAVANAASAAQVPLDDLEVTTTQVASGLDRPTAMVTPEDGSNRMLITEKPGTVRAYHADTGLSADPLLDISDRITSSGNEQGLLGIATASDFAQDPALYVAYTSAPDGTLTLSRFPMDSPSQSPVSAAGEEILLTQEHADYGNHNGGALAFGPEGYLYWSLGDGGGSGDPLDNGQDPSTLLGTIVRLDVSQTCGDNNYCVPPDNPFVSDPEARSEIWVYGLRNAWRFSFDSADDSLWIADVGQGSIEEVNHLAAGEAGTNFGWSCMEGSTVFDEERCASDADYTDPVFSYPHEDGACSVTGGYVYRGEEFTELADGTYVMTDYCNGAAWGVRAADDGTYTAARIGELPIQTTTFGVGPAGELYLANDLPGQLHRVEFEGPEPAAQCTVDYQVDSQWGTGFTASVTITNTSEEPVTGWSLEWSFTAGQQITNGWQAEVTQTGTMVTATNMSWNDTISPGGTQQFGFQGTLDGANPAPTEFTLNGSPCQ</sequence>
<dbReference type="Proteomes" id="UP001500908">
    <property type="component" value="Unassembled WGS sequence"/>
</dbReference>
<evidence type="ECO:0000256" key="1">
    <source>
        <dbReference type="SAM" id="SignalP"/>
    </source>
</evidence>
<dbReference type="InterPro" id="IPR011041">
    <property type="entry name" value="Quinoprot_gluc/sorb_DH_b-prop"/>
</dbReference>
<comment type="caution">
    <text evidence="3">The sequence shown here is derived from an EMBL/GenBank/DDBJ whole genome shotgun (WGS) entry which is preliminary data.</text>
</comment>
<keyword evidence="4" id="KW-1185">Reference proteome</keyword>
<dbReference type="Pfam" id="PF07995">
    <property type="entry name" value="GSDH"/>
    <property type="match status" value="1"/>
</dbReference>
<dbReference type="InterPro" id="IPR001919">
    <property type="entry name" value="CBD2"/>
</dbReference>
<keyword evidence="1" id="KW-0732">Signal</keyword>
<proteinExistence type="predicted"/>
<dbReference type="Gene3D" id="2.60.40.290">
    <property type="match status" value="1"/>
</dbReference>
<dbReference type="InterPro" id="IPR011042">
    <property type="entry name" value="6-blade_b-propeller_TolB-like"/>
</dbReference>
<evidence type="ECO:0000313" key="4">
    <source>
        <dbReference type="Proteomes" id="UP001500908"/>
    </source>
</evidence>
<feature type="chain" id="PRO_5047124373" description="CBM2 domain-containing protein" evidence="1">
    <location>
        <begin position="28"/>
        <end position="512"/>
    </location>
</feature>